<dbReference type="RefSeq" id="WP_067629804.1">
    <property type="nucleotide sequence ID" value="NZ_CP013213.1"/>
</dbReference>
<evidence type="ECO:0000259" key="2">
    <source>
        <dbReference type="Pfam" id="PF04892"/>
    </source>
</evidence>
<sequence>MDFCFDCAAPDYQITTGILIYIGLYILLWLFKVRHLDIKHRFYVAMLFCFTAVALDLTLFPLSKYSMGENTFAPNLEFFRFITEILTYRSWQVLKLTVFNVLLFIPIGYYGKKVFKTLNNFKLILLFLMFSLFIETTQALCSWLGYSYRIFDVDDLMVNVLGGIIGLILAYIPFKIVKRWMVPPFVIKYPIIIDLFGLVLMIVMCYLGNHIIY</sequence>
<feature type="transmembrane region" description="Helical" evidence="1">
    <location>
        <begin position="12"/>
        <end position="31"/>
    </location>
</feature>
<dbReference type="InterPro" id="IPR053150">
    <property type="entry name" value="Teicoplanin_resist-assoc"/>
</dbReference>
<dbReference type="Pfam" id="PF04892">
    <property type="entry name" value="VanZ"/>
    <property type="match status" value="1"/>
</dbReference>
<keyword evidence="4" id="KW-1185">Reference proteome</keyword>
<dbReference type="Proteomes" id="UP000063781">
    <property type="component" value="Chromosome"/>
</dbReference>
<evidence type="ECO:0000313" key="4">
    <source>
        <dbReference type="Proteomes" id="UP000063781"/>
    </source>
</evidence>
<name>A0A0X8GXZ8_9FIRM</name>
<reference evidence="3 4" key="1">
    <citation type="submission" date="2015-10" db="EMBL/GenBank/DDBJ databases">
        <title>Erysipelothrix larvae sp. LV19 isolated from the larval gut of the rhinoceros beetle, Trypoxylus dichotomus.</title>
        <authorList>
            <person name="Lim S."/>
            <person name="Kim B.-C."/>
        </authorList>
    </citation>
    <scope>NUCLEOTIDE SEQUENCE [LARGE SCALE GENOMIC DNA]</scope>
    <source>
        <strain evidence="3 4">LV19</strain>
    </source>
</reference>
<gene>
    <name evidence="3" type="ORF">AOC36_00375</name>
</gene>
<keyword evidence="1" id="KW-0472">Membrane</keyword>
<dbReference type="AlphaFoldDB" id="A0A0X8GXZ8"/>
<dbReference type="PANTHER" id="PTHR36834">
    <property type="entry name" value="MEMBRANE PROTEIN-RELATED"/>
    <property type="match status" value="1"/>
</dbReference>
<feature type="domain" description="VanZ-like" evidence="2">
    <location>
        <begin position="42"/>
        <end position="172"/>
    </location>
</feature>
<evidence type="ECO:0000256" key="1">
    <source>
        <dbReference type="SAM" id="Phobius"/>
    </source>
</evidence>
<proteinExistence type="predicted"/>
<keyword evidence="1" id="KW-1133">Transmembrane helix</keyword>
<dbReference type="EMBL" id="CP013213">
    <property type="protein sequence ID" value="AMC92502.1"/>
    <property type="molecule type" value="Genomic_DNA"/>
</dbReference>
<feature type="transmembrane region" description="Helical" evidence="1">
    <location>
        <begin position="43"/>
        <end position="62"/>
    </location>
</feature>
<dbReference type="OrthoDB" id="4822551at2"/>
<accession>A0A0X8GXZ8</accession>
<dbReference type="InterPro" id="IPR006976">
    <property type="entry name" value="VanZ-like"/>
</dbReference>
<keyword evidence="1" id="KW-0812">Transmembrane</keyword>
<protein>
    <recommendedName>
        <fullName evidence="2">VanZ-like domain-containing protein</fullName>
    </recommendedName>
</protein>
<feature type="transmembrane region" description="Helical" evidence="1">
    <location>
        <begin position="189"/>
        <end position="212"/>
    </location>
</feature>
<feature type="transmembrane region" description="Helical" evidence="1">
    <location>
        <begin position="93"/>
        <end position="111"/>
    </location>
</feature>
<organism evidence="3 4">
    <name type="scientific">Erysipelothrix larvae</name>
    <dbReference type="NCBI Taxonomy" id="1514105"/>
    <lineage>
        <taxon>Bacteria</taxon>
        <taxon>Bacillati</taxon>
        <taxon>Bacillota</taxon>
        <taxon>Erysipelotrichia</taxon>
        <taxon>Erysipelotrichales</taxon>
        <taxon>Erysipelotrichaceae</taxon>
        <taxon>Erysipelothrix</taxon>
    </lineage>
</organism>
<dbReference type="STRING" id="1514105.AOC36_00375"/>
<evidence type="ECO:0000313" key="3">
    <source>
        <dbReference type="EMBL" id="AMC92502.1"/>
    </source>
</evidence>
<feature type="transmembrane region" description="Helical" evidence="1">
    <location>
        <begin position="123"/>
        <end position="146"/>
    </location>
</feature>
<feature type="transmembrane region" description="Helical" evidence="1">
    <location>
        <begin position="158"/>
        <end position="177"/>
    </location>
</feature>
<dbReference type="KEGG" id="erl:AOC36_00375"/>
<dbReference type="PANTHER" id="PTHR36834:SF1">
    <property type="entry name" value="INTEGRAL MEMBRANE PROTEIN"/>
    <property type="match status" value="1"/>
</dbReference>